<feature type="region of interest" description="Disordered" evidence="1">
    <location>
        <begin position="1"/>
        <end position="20"/>
    </location>
</feature>
<organism evidence="2 3">
    <name type="scientific">Exidia glandulosa HHB12029</name>
    <dbReference type="NCBI Taxonomy" id="1314781"/>
    <lineage>
        <taxon>Eukaryota</taxon>
        <taxon>Fungi</taxon>
        <taxon>Dikarya</taxon>
        <taxon>Basidiomycota</taxon>
        <taxon>Agaricomycotina</taxon>
        <taxon>Agaricomycetes</taxon>
        <taxon>Auriculariales</taxon>
        <taxon>Exidiaceae</taxon>
        <taxon>Exidia</taxon>
    </lineage>
</organism>
<feature type="compositionally biased region" description="Basic residues" evidence="1">
    <location>
        <begin position="34"/>
        <end position="57"/>
    </location>
</feature>
<protein>
    <submittedName>
        <fullName evidence="2">Uncharacterized protein</fullName>
    </submittedName>
</protein>
<dbReference type="Proteomes" id="UP000077266">
    <property type="component" value="Unassembled WGS sequence"/>
</dbReference>
<dbReference type="EMBL" id="KV426237">
    <property type="protein sequence ID" value="KZV84171.1"/>
    <property type="molecule type" value="Genomic_DNA"/>
</dbReference>
<name>A0A165DBK5_EXIGL</name>
<sequence length="80" mass="8368">MAAATLPSTVAAPAQSAAQSGGCARSCVGALKRRAPRLPPGHRWRRVKKRAPGRARPHAPPQHPALSARLCRIASTSSNI</sequence>
<evidence type="ECO:0000313" key="2">
    <source>
        <dbReference type="EMBL" id="KZV84171.1"/>
    </source>
</evidence>
<feature type="region of interest" description="Disordered" evidence="1">
    <location>
        <begin position="34"/>
        <end position="80"/>
    </location>
</feature>
<proteinExistence type="predicted"/>
<feature type="compositionally biased region" description="Low complexity" evidence="1">
    <location>
        <begin position="11"/>
        <end position="20"/>
    </location>
</feature>
<evidence type="ECO:0000313" key="3">
    <source>
        <dbReference type="Proteomes" id="UP000077266"/>
    </source>
</evidence>
<gene>
    <name evidence="2" type="ORF">EXIGLDRAFT_727559</name>
</gene>
<reference evidence="2 3" key="1">
    <citation type="journal article" date="2016" name="Mol. Biol. Evol.">
        <title>Comparative Genomics of Early-Diverging Mushroom-Forming Fungi Provides Insights into the Origins of Lignocellulose Decay Capabilities.</title>
        <authorList>
            <person name="Nagy L.G."/>
            <person name="Riley R."/>
            <person name="Tritt A."/>
            <person name="Adam C."/>
            <person name="Daum C."/>
            <person name="Floudas D."/>
            <person name="Sun H."/>
            <person name="Yadav J.S."/>
            <person name="Pangilinan J."/>
            <person name="Larsson K.H."/>
            <person name="Matsuura K."/>
            <person name="Barry K."/>
            <person name="Labutti K."/>
            <person name="Kuo R."/>
            <person name="Ohm R.A."/>
            <person name="Bhattacharya S.S."/>
            <person name="Shirouzu T."/>
            <person name="Yoshinaga Y."/>
            <person name="Martin F.M."/>
            <person name="Grigoriev I.V."/>
            <person name="Hibbett D.S."/>
        </authorList>
    </citation>
    <scope>NUCLEOTIDE SEQUENCE [LARGE SCALE GENOMIC DNA]</scope>
    <source>
        <strain evidence="2 3">HHB12029</strain>
    </source>
</reference>
<evidence type="ECO:0000256" key="1">
    <source>
        <dbReference type="SAM" id="MobiDB-lite"/>
    </source>
</evidence>
<keyword evidence="3" id="KW-1185">Reference proteome</keyword>
<dbReference type="InParanoid" id="A0A165DBK5"/>
<accession>A0A165DBK5</accession>
<dbReference type="AlphaFoldDB" id="A0A165DBK5"/>